<keyword evidence="1" id="KW-0805">Transcription regulation</keyword>
<dbReference type="Gene3D" id="1.10.10.10">
    <property type="entry name" value="Winged helix-like DNA-binding domain superfamily/Winged helix DNA-binding domain"/>
    <property type="match status" value="1"/>
</dbReference>
<dbReference type="GO" id="GO:0003677">
    <property type="term" value="F:DNA binding"/>
    <property type="evidence" value="ECO:0007669"/>
    <property type="project" value="UniProtKB-KW"/>
</dbReference>
<dbReference type="AlphaFoldDB" id="A0A348HDV1"/>
<dbReference type="InterPro" id="IPR036390">
    <property type="entry name" value="WH_DNA-bd_sf"/>
</dbReference>
<dbReference type="Proteomes" id="UP000267342">
    <property type="component" value="Chromosome"/>
</dbReference>
<dbReference type="KEGG" id="zpl:ZBT109_1036"/>
<keyword evidence="6" id="KW-1185">Reference proteome</keyword>
<keyword evidence="2" id="KW-0238">DNA-binding</keyword>
<dbReference type="InterPro" id="IPR001845">
    <property type="entry name" value="HTH_ArsR_DNA-bd_dom"/>
</dbReference>
<dbReference type="InterPro" id="IPR011991">
    <property type="entry name" value="ArsR-like_HTH"/>
</dbReference>
<dbReference type="SUPFAM" id="SSF46785">
    <property type="entry name" value="Winged helix' DNA-binding domain"/>
    <property type="match status" value="1"/>
</dbReference>
<dbReference type="GO" id="GO:0003700">
    <property type="term" value="F:DNA-binding transcription factor activity"/>
    <property type="evidence" value="ECO:0007669"/>
    <property type="project" value="InterPro"/>
</dbReference>
<protein>
    <submittedName>
        <fullName evidence="5">Predicted transcriptional regulators</fullName>
    </submittedName>
</protein>
<evidence type="ECO:0000256" key="3">
    <source>
        <dbReference type="ARBA" id="ARBA00023163"/>
    </source>
</evidence>
<gene>
    <name evidence="5" type="ORF">ZBT109_1036</name>
</gene>
<evidence type="ECO:0000256" key="1">
    <source>
        <dbReference type="ARBA" id="ARBA00023015"/>
    </source>
</evidence>
<evidence type="ECO:0000259" key="4">
    <source>
        <dbReference type="PROSITE" id="PS50987"/>
    </source>
</evidence>
<reference evidence="5 6" key="1">
    <citation type="submission" date="2018-09" db="EMBL/GenBank/DDBJ databases">
        <title>Zymobacter palmae IAM14233 (=T109) whole genome analysis.</title>
        <authorList>
            <person name="Yanase H."/>
        </authorList>
    </citation>
    <scope>NUCLEOTIDE SEQUENCE [LARGE SCALE GENOMIC DNA]</scope>
    <source>
        <strain evidence="5 6">IAM14233</strain>
    </source>
</reference>
<organism evidence="5 6">
    <name type="scientific">Zymobacter palmae</name>
    <dbReference type="NCBI Taxonomy" id="33074"/>
    <lineage>
        <taxon>Bacteria</taxon>
        <taxon>Pseudomonadati</taxon>
        <taxon>Pseudomonadota</taxon>
        <taxon>Gammaproteobacteria</taxon>
        <taxon>Oceanospirillales</taxon>
        <taxon>Halomonadaceae</taxon>
        <taxon>Zymobacter group</taxon>
        <taxon>Zymobacter</taxon>
    </lineage>
</organism>
<feature type="domain" description="HTH arsR-type" evidence="4">
    <location>
        <begin position="6"/>
        <end position="110"/>
    </location>
</feature>
<dbReference type="CDD" id="cd00090">
    <property type="entry name" value="HTH_ARSR"/>
    <property type="match status" value="1"/>
</dbReference>
<dbReference type="EMBL" id="AP018933">
    <property type="protein sequence ID" value="BBG29803.1"/>
    <property type="molecule type" value="Genomic_DNA"/>
</dbReference>
<keyword evidence="3" id="KW-0804">Transcription</keyword>
<dbReference type="InterPro" id="IPR036388">
    <property type="entry name" value="WH-like_DNA-bd_sf"/>
</dbReference>
<dbReference type="PANTHER" id="PTHR33154:SF33">
    <property type="entry name" value="TRANSCRIPTIONAL REPRESSOR SDPR"/>
    <property type="match status" value="1"/>
</dbReference>
<dbReference type="PROSITE" id="PS50987">
    <property type="entry name" value="HTH_ARSR_2"/>
    <property type="match status" value="1"/>
</dbReference>
<dbReference type="InterPro" id="IPR051081">
    <property type="entry name" value="HTH_MetalResp_TranReg"/>
</dbReference>
<evidence type="ECO:0000256" key="2">
    <source>
        <dbReference type="ARBA" id="ARBA00023125"/>
    </source>
</evidence>
<proteinExistence type="predicted"/>
<dbReference type="STRING" id="1123510.GCA_000620025_01068"/>
<evidence type="ECO:0000313" key="5">
    <source>
        <dbReference type="EMBL" id="BBG29803.1"/>
    </source>
</evidence>
<evidence type="ECO:0000313" key="6">
    <source>
        <dbReference type="Proteomes" id="UP000267342"/>
    </source>
</evidence>
<accession>A0A348HDV1</accession>
<dbReference type="PANTHER" id="PTHR33154">
    <property type="entry name" value="TRANSCRIPTIONAL REGULATOR, ARSR FAMILY"/>
    <property type="match status" value="1"/>
</dbReference>
<name>A0A348HDV1_9GAMM</name>
<sequence>MTAEDMTRLMDINLNDTLKALSNPVRLDIMHWLKDPCRHFPHLNTDLEETGVSVSIIQAKAQLSQSTISSYLALLSRAHLVTSHRSGGWTYYKRNEKAIERVIQQLSTMM</sequence>
<dbReference type="SMART" id="SM00418">
    <property type="entry name" value="HTH_ARSR"/>
    <property type="match status" value="1"/>
</dbReference>